<dbReference type="KEGG" id="brz:CFK38_00600"/>
<feature type="transmembrane region" description="Helical" evidence="1">
    <location>
        <begin position="107"/>
        <end position="127"/>
    </location>
</feature>
<feature type="transmembrane region" description="Helical" evidence="1">
    <location>
        <begin position="67"/>
        <end position="95"/>
    </location>
</feature>
<dbReference type="OrthoDB" id="4808511at2"/>
<dbReference type="EMBL" id="CP023563">
    <property type="protein sequence ID" value="ATG50185.1"/>
    <property type="molecule type" value="Genomic_DNA"/>
</dbReference>
<evidence type="ECO:0000313" key="2">
    <source>
        <dbReference type="EMBL" id="ATG50185.1"/>
    </source>
</evidence>
<dbReference type="InterPro" id="IPR025557">
    <property type="entry name" value="DUF4282"/>
</dbReference>
<sequence length="156" mass="16635">MTQPYNGNESPAPIPSSPDSAYGPDLAYGPQSVAGSTAAAGHQEAGFFRAMFDFSFTHFITVRFSSFIYVLAFIVAALYWAVQVITGVLMGLALGADVWTGEQGFNAVPLILAILFGWIPSVILLIAMRLGLEFAVATVRTAQNTKRIADATEAGR</sequence>
<protein>
    <recommendedName>
        <fullName evidence="4">DUF4282 domain-containing protein</fullName>
    </recommendedName>
</protein>
<keyword evidence="1" id="KW-1133">Transmembrane helix</keyword>
<keyword evidence="1" id="KW-0812">Transmembrane</keyword>
<evidence type="ECO:0000313" key="3">
    <source>
        <dbReference type="Proteomes" id="UP000218165"/>
    </source>
</evidence>
<dbReference type="RefSeq" id="WP_096801325.1">
    <property type="nucleotide sequence ID" value="NZ_CP023563.1"/>
</dbReference>
<proteinExistence type="predicted"/>
<dbReference type="Proteomes" id="UP000218165">
    <property type="component" value="Chromosome"/>
</dbReference>
<dbReference type="Pfam" id="PF14110">
    <property type="entry name" value="DUF4282"/>
    <property type="match status" value="1"/>
</dbReference>
<accession>A0A291GJ18</accession>
<keyword evidence="3" id="KW-1185">Reference proteome</keyword>
<dbReference type="AlphaFoldDB" id="A0A291GJ18"/>
<evidence type="ECO:0000256" key="1">
    <source>
        <dbReference type="SAM" id="Phobius"/>
    </source>
</evidence>
<organism evidence="2 3">
    <name type="scientific">Brachybacterium vulturis</name>
    <dbReference type="NCBI Taxonomy" id="2017484"/>
    <lineage>
        <taxon>Bacteria</taxon>
        <taxon>Bacillati</taxon>
        <taxon>Actinomycetota</taxon>
        <taxon>Actinomycetes</taxon>
        <taxon>Micrococcales</taxon>
        <taxon>Dermabacteraceae</taxon>
        <taxon>Brachybacterium</taxon>
    </lineage>
</organism>
<name>A0A291GJ18_9MICO</name>
<keyword evidence="1" id="KW-0472">Membrane</keyword>
<reference evidence="3" key="1">
    <citation type="submission" date="2017-09" db="EMBL/GenBank/DDBJ databases">
        <title>Brachybacterium sp. VM2412.</title>
        <authorList>
            <person name="Tak E.J."/>
            <person name="Bae J.-W."/>
        </authorList>
    </citation>
    <scope>NUCLEOTIDE SEQUENCE [LARGE SCALE GENOMIC DNA]</scope>
    <source>
        <strain evidence="3">VM2412</strain>
    </source>
</reference>
<evidence type="ECO:0008006" key="4">
    <source>
        <dbReference type="Google" id="ProtNLM"/>
    </source>
</evidence>
<gene>
    <name evidence="2" type="ORF">CFK38_00600</name>
</gene>